<evidence type="ECO:0000256" key="9">
    <source>
        <dbReference type="ARBA" id="ARBA00022833"/>
    </source>
</evidence>
<dbReference type="GO" id="GO:0061630">
    <property type="term" value="F:ubiquitin protein ligase activity"/>
    <property type="evidence" value="ECO:0007669"/>
    <property type="project" value="UniProtKB-EC"/>
</dbReference>
<evidence type="ECO:0000259" key="10">
    <source>
        <dbReference type="PROSITE" id="PS51873"/>
    </source>
</evidence>
<protein>
    <recommendedName>
        <fullName evidence="3">RBR-type E3 ubiquitin transferase</fullName>
        <ecNumber evidence="3">2.3.2.31</ecNumber>
    </recommendedName>
</protein>
<keyword evidence="6" id="KW-0677">Repeat</keyword>
<evidence type="ECO:0000256" key="3">
    <source>
        <dbReference type="ARBA" id="ARBA00012251"/>
    </source>
</evidence>
<keyword evidence="4" id="KW-0808">Transferase</keyword>
<accession>A0A8J5H453</accession>
<evidence type="ECO:0000256" key="5">
    <source>
        <dbReference type="ARBA" id="ARBA00022723"/>
    </source>
</evidence>
<dbReference type="EMBL" id="JACMSC010000007">
    <property type="protein sequence ID" value="KAG6516073.1"/>
    <property type="molecule type" value="Genomic_DNA"/>
</dbReference>
<dbReference type="InterPro" id="IPR031127">
    <property type="entry name" value="E3_UB_ligase_RBR"/>
</dbReference>
<dbReference type="InterPro" id="IPR044066">
    <property type="entry name" value="TRIAD_supradom"/>
</dbReference>
<keyword evidence="9" id="KW-0862">Zinc</keyword>
<organism evidence="11 12">
    <name type="scientific">Zingiber officinale</name>
    <name type="common">Ginger</name>
    <name type="synonym">Amomum zingiber</name>
    <dbReference type="NCBI Taxonomy" id="94328"/>
    <lineage>
        <taxon>Eukaryota</taxon>
        <taxon>Viridiplantae</taxon>
        <taxon>Streptophyta</taxon>
        <taxon>Embryophyta</taxon>
        <taxon>Tracheophyta</taxon>
        <taxon>Spermatophyta</taxon>
        <taxon>Magnoliopsida</taxon>
        <taxon>Liliopsida</taxon>
        <taxon>Zingiberales</taxon>
        <taxon>Zingiberaceae</taxon>
        <taxon>Zingiber</taxon>
    </lineage>
</organism>
<dbReference type="Gene3D" id="1.20.120.1750">
    <property type="match status" value="1"/>
</dbReference>
<dbReference type="EC" id="2.3.2.31" evidence="3"/>
<evidence type="ECO:0000256" key="6">
    <source>
        <dbReference type="ARBA" id="ARBA00022737"/>
    </source>
</evidence>
<dbReference type="PROSITE" id="PS51873">
    <property type="entry name" value="TRIAD"/>
    <property type="match status" value="1"/>
</dbReference>
<dbReference type="Gene3D" id="2.20.25.20">
    <property type="match status" value="1"/>
</dbReference>
<dbReference type="InterPro" id="IPR002867">
    <property type="entry name" value="IBR_dom"/>
</dbReference>
<evidence type="ECO:0000313" key="12">
    <source>
        <dbReference type="Proteomes" id="UP000734854"/>
    </source>
</evidence>
<gene>
    <name evidence="11" type="ORF">ZIOFF_026521</name>
</gene>
<reference evidence="11 12" key="1">
    <citation type="submission" date="2020-08" db="EMBL/GenBank/DDBJ databases">
        <title>Plant Genome Project.</title>
        <authorList>
            <person name="Zhang R.-G."/>
        </authorList>
    </citation>
    <scope>NUCLEOTIDE SEQUENCE [LARGE SCALE GENOMIC DNA]</scope>
    <source>
        <tissue evidence="11">Rhizome</tissue>
    </source>
</reference>
<comment type="catalytic activity">
    <reaction evidence="1">
        <text>[E2 ubiquitin-conjugating enzyme]-S-ubiquitinyl-L-cysteine + [acceptor protein]-L-lysine = [E2 ubiquitin-conjugating enzyme]-L-cysteine + [acceptor protein]-N(6)-ubiquitinyl-L-lysine.</text>
        <dbReference type="EC" id="2.3.2.31"/>
    </reaction>
</comment>
<proteinExistence type="predicted"/>
<dbReference type="Proteomes" id="UP000734854">
    <property type="component" value="Unassembled WGS sequence"/>
</dbReference>
<keyword evidence="12" id="KW-1185">Reference proteome</keyword>
<keyword evidence="5" id="KW-0479">Metal-binding</keyword>
<feature type="domain" description="RING-type" evidence="10">
    <location>
        <begin position="1"/>
        <end position="171"/>
    </location>
</feature>
<evidence type="ECO:0000256" key="4">
    <source>
        <dbReference type="ARBA" id="ARBA00022679"/>
    </source>
</evidence>
<evidence type="ECO:0000256" key="8">
    <source>
        <dbReference type="ARBA" id="ARBA00022786"/>
    </source>
</evidence>
<dbReference type="SUPFAM" id="SSF57850">
    <property type="entry name" value="RING/U-box"/>
    <property type="match status" value="2"/>
</dbReference>
<dbReference type="CDD" id="cd22584">
    <property type="entry name" value="Rcat_RBR_unk"/>
    <property type="match status" value="1"/>
</dbReference>
<comment type="cofactor">
    <cofactor evidence="2">
        <name>Zn(2+)</name>
        <dbReference type="ChEBI" id="CHEBI:29105"/>
    </cofactor>
</comment>
<evidence type="ECO:0000313" key="11">
    <source>
        <dbReference type="EMBL" id="KAG6516073.1"/>
    </source>
</evidence>
<keyword evidence="8" id="KW-0833">Ubl conjugation pathway</keyword>
<dbReference type="PANTHER" id="PTHR11685">
    <property type="entry name" value="RBR FAMILY RING FINGER AND IBR DOMAIN-CONTAINING"/>
    <property type="match status" value="1"/>
</dbReference>
<name>A0A8J5H453_ZINOF</name>
<dbReference type="CDD" id="cd22582">
    <property type="entry name" value="BRcat_RBR_unk"/>
    <property type="match status" value="1"/>
</dbReference>
<dbReference type="Pfam" id="PF01485">
    <property type="entry name" value="IBR"/>
    <property type="match status" value="1"/>
</dbReference>
<dbReference type="GO" id="GO:0008270">
    <property type="term" value="F:zinc ion binding"/>
    <property type="evidence" value="ECO:0007669"/>
    <property type="project" value="UniProtKB-KW"/>
</dbReference>
<evidence type="ECO:0000256" key="7">
    <source>
        <dbReference type="ARBA" id="ARBA00022771"/>
    </source>
</evidence>
<evidence type="ECO:0000256" key="1">
    <source>
        <dbReference type="ARBA" id="ARBA00001798"/>
    </source>
</evidence>
<dbReference type="AlphaFoldDB" id="A0A8J5H453"/>
<dbReference type="GO" id="GO:0016567">
    <property type="term" value="P:protein ubiquitination"/>
    <property type="evidence" value="ECO:0007669"/>
    <property type="project" value="InterPro"/>
</dbReference>
<sequence length="686" mass="77692">MPGSQLQEHPRAAQSFRGMIPCEVFDWWEAAACEAAILGMNRIYCPFKGCSAALLVDDEDGGVATLKEAECPHCRRLFCTLCKAGWHGELSCSEFQRLRTKERRREDLLLMEVAKEKGLKRCPKCKFFVEKTAGCLHITCRCGHEVKSCLISVSKTMFSNATTDQKCDLPVSSDPSYHVSIPATSIAVKMLNLREEDHAAKERTALARGSRLSCCKVIMEEASVPPFGSMTLSFDTIKLFIEQDTSIGMAAPWRLDGNPSSFRHLLSPAFQSSSSTSLVFSGLLNLIFFLDLPLSSLFAHFVSPAASRRQSSSLFAHHGYFLAMERRVRQKHRVGEGTSRQSALVPSADRFRSEDARQRFVSTDFAMMPCRYLNQTYFTEIVLDIMDTVLYFGLDKLVHCMHMVNLNLCKEFYNNLHPSASGGRAWVSRVGGVDIEFTPSILRSFLKCRASDSSFTYFPTVVEPFTNSFSHLSVEVIHQYYFNAPQAPLRRIFDATRMSARSNILYKMVIACILPIVTRGQAKIQLPHLVMMYALEHRLDIDIALQVFESILHFSSPIHEKLYMPYCHLLTSFFASRHIYILRGQQHQLSKDYDQVGARQLSLAGIERRQGVMIWCAQAADDSDDEEEADVPAPALARDPAHMTVEARLTQLEETVRQGFQEFRGFRQDWTASQQRQADMYAMLQR</sequence>
<evidence type="ECO:0000256" key="2">
    <source>
        <dbReference type="ARBA" id="ARBA00001947"/>
    </source>
</evidence>
<keyword evidence="7" id="KW-0863">Zinc-finger</keyword>
<dbReference type="SMART" id="SM00647">
    <property type="entry name" value="IBR"/>
    <property type="match status" value="2"/>
</dbReference>
<comment type="caution">
    <text evidence="11">The sequence shown here is derived from an EMBL/GenBank/DDBJ whole genome shotgun (WGS) entry which is preliminary data.</text>
</comment>